<dbReference type="Pfam" id="PF04264">
    <property type="entry name" value="YceI"/>
    <property type="match status" value="1"/>
</dbReference>
<dbReference type="SMART" id="SM00867">
    <property type="entry name" value="YceI"/>
    <property type="match status" value="1"/>
</dbReference>
<evidence type="ECO:0000313" key="3">
    <source>
        <dbReference type="EMBL" id="KFN45603.1"/>
    </source>
</evidence>
<dbReference type="Proteomes" id="UP000029393">
    <property type="component" value="Unassembled WGS sequence"/>
</dbReference>
<name>A0A091AZ51_9GAMM</name>
<dbReference type="SUPFAM" id="SSF101874">
    <property type="entry name" value="YceI-like"/>
    <property type="match status" value="1"/>
</dbReference>
<keyword evidence="4" id="KW-1185">Reference proteome</keyword>
<proteinExistence type="predicted"/>
<dbReference type="eggNOG" id="COG2353">
    <property type="taxonomic scope" value="Bacteria"/>
</dbReference>
<keyword evidence="1" id="KW-0732">Signal</keyword>
<dbReference type="Gene3D" id="2.40.128.110">
    <property type="entry name" value="Lipid/polyisoprenoid-binding, YceI-like"/>
    <property type="match status" value="1"/>
</dbReference>
<dbReference type="InterPro" id="IPR036761">
    <property type="entry name" value="TTHA0802/YceI-like_sf"/>
</dbReference>
<feature type="domain" description="Lipid/polyisoprenoid-binding YceI-like" evidence="2">
    <location>
        <begin position="20"/>
        <end position="178"/>
    </location>
</feature>
<dbReference type="STRING" id="1384056.N787_12495"/>
<evidence type="ECO:0000256" key="1">
    <source>
        <dbReference type="SAM" id="SignalP"/>
    </source>
</evidence>
<feature type="chain" id="PRO_5001869177" description="Lipid/polyisoprenoid-binding YceI-like domain-containing protein" evidence="1">
    <location>
        <begin position="19"/>
        <end position="181"/>
    </location>
</feature>
<dbReference type="AlphaFoldDB" id="A0A091AZ51"/>
<dbReference type="PATRIC" id="fig|1384056.3.peg.1826"/>
<evidence type="ECO:0000259" key="2">
    <source>
        <dbReference type="SMART" id="SM00867"/>
    </source>
</evidence>
<sequence>MRLPLLLTLLLATAGAHAADYRAQSGSSLGFEGVYQGEAFEGRFAKFTPAIRFDPADLANARFDVRIDLASASTGNPDYDGEMLGESFLDSVARPEARYVATKFRALGANRFVAEGELTLRGITRPAPLTFTWTAGAAPVLAGEAVLKRLQFEVGTGDWSDTEVIADEVKVVTRLVLAPSK</sequence>
<reference evidence="3 4" key="1">
    <citation type="submission" date="2013-09" db="EMBL/GenBank/DDBJ databases">
        <title>Genome sequencing of Arenimonas metalli.</title>
        <authorList>
            <person name="Chen F."/>
            <person name="Wang G."/>
        </authorList>
    </citation>
    <scope>NUCLEOTIDE SEQUENCE [LARGE SCALE GENOMIC DNA]</scope>
    <source>
        <strain evidence="3 4">CF5-1</strain>
    </source>
</reference>
<comment type="caution">
    <text evidence="3">The sequence shown here is derived from an EMBL/GenBank/DDBJ whole genome shotgun (WGS) entry which is preliminary data.</text>
</comment>
<organism evidence="3 4">
    <name type="scientific">Arenimonas metalli CF5-1</name>
    <dbReference type="NCBI Taxonomy" id="1384056"/>
    <lineage>
        <taxon>Bacteria</taxon>
        <taxon>Pseudomonadati</taxon>
        <taxon>Pseudomonadota</taxon>
        <taxon>Gammaproteobacteria</taxon>
        <taxon>Lysobacterales</taxon>
        <taxon>Lysobacteraceae</taxon>
        <taxon>Arenimonas</taxon>
    </lineage>
</organism>
<dbReference type="OrthoDB" id="1247465at2"/>
<accession>A0A091AZ51</accession>
<protein>
    <recommendedName>
        <fullName evidence="2">Lipid/polyisoprenoid-binding YceI-like domain-containing protein</fullName>
    </recommendedName>
</protein>
<dbReference type="RefSeq" id="WP_034213041.1">
    <property type="nucleotide sequence ID" value="NZ_AVCK01000026.1"/>
</dbReference>
<evidence type="ECO:0000313" key="4">
    <source>
        <dbReference type="Proteomes" id="UP000029393"/>
    </source>
</evidence>
<dbReference type="InterPro" id="IPR007372">
    <property type="entry name" value="Lipid/polyisoprenoid-bd_YceI"/>
</dbReference>
<dbReference type="PANTHER" id="PTHR34406">
    <property type="entry name" value="PROTEIN YCEI"/>
    <property type="match status" value="1"/>
</dbReference>
<dbReference type="PANTHER" id="PTHR34406:SF1">
    <property type="entry name" value="PROTEIN YCEI"/>
    <property type="match status" value="1"/>
</dbReference>
<feature type="signal peptide" evidence="1">
    <location>
        <begin position="1"/>
        <end position="18"/>
    </location>
</feature>
<gene>
    <name evidence="3" type="ORF">N787_12495</name>
</gene>
<dbReference type="EMBL" id="AVCK01000026">
    <property type="protein sequence ID" value="KFN45603.1"/>
    <property type="molecule type" value="Genomic_DNA"/>
</dbReference>